<gene>
    <name evidence="3" type="primary">Vigan.06G204800</name>
    <name evidence="3" type="ORF">VIGAN_06204800</name>
</gene>
<protein>
    <recommendedName>
        <fullName evidence="5">Secreted protein</fullName>
    </recommendedName>
</protein>
<accession>A0A0S3SD42</accession>
<feature type="signal peptide" evidence="2">
    <location>
        <begin position="1"/>
        <end position="29"/>
    </location>
</feature>
<evidence type="ECO:0008006" key="5">
    <source>
        <dbReference type="Google" id="ProtNLM"/>
    </source>
</evidence>
<keyword evidence="2" id="KW-0732">Signal</keyword>
<evidence type="ECO:0000256" key="2">
    <source>
        <dbReference type="SAM" id="SignalP"/>
    </source>
</evidence>
<name>A0A0S3SD42_PHAAN</name>
<dbReference type="Proteomes" id="UP000291084">
    <property type="component" value="Chromosome 6"/>
</dbReference>
<dbReference type="EMBL" id="AP015039">
    <property type="protein sequence ID" value="BAT90765.1"/>
    <property type="molecule type" value="Genomic_DNA"/>
</dbReference>
<evidence type="ECO:0000256" key="1">
    <source>
        <dbReference type="SAM" id="MobiDB-lite"/>
    </source>
</evidence>
<reference evidence="3 4" key="1">
    <citation type="journal article" date="2015" name="Sci. Rep.">
        <title>The power of single molecule real-time sequencing technology in the de novo assembly of a eukaryotic genome.</title>
        <authorList>
            <person name="Sakai H."/>
            <person name="Naito K."/>
            <person name="Ogiso-Tanaka E."/>
            <person name="Takahashi Y."/>
            <person name="Iseki K."/>
            <person name="Muto C."/>
            <person name="Satou K."/>
            <person name="Teruya K."/>
            <person name="Shiroma A."/>
            <person name="Shimoji M."/>
            <person name="Hirano T."/>
            <person name="Itoh T."/>
            <person name="Kaga A."/>
            <person name="Tomooka N."/>
        </authorList>
    </citation>
    <scope>NUCLEOTIDE SEQUENCE [LARGE SCALE GENOMIC DNA]</scope>
    <source>
        <strain evidence="4">cv. Shumari</strain>
    </source>
</reference>
<evidence type="ECO:0000313" key="4">
    <source>
        <dbReference type="Proteomes" id="UP000291084"/>
    </source>
</evidence>
<feature type="chain" id="PRO_5006618081" description="Secreted protein" evidence="2">
    <location>
        <begin position="30"/>
        <end position="93"/>
    </location>
</feature>
<sequence>MLALSCSRLALSGILNLVVKLPLSTLTWSTLSSWSSTSTSSLVKPGSATSHTCALGVSLQSTRVFTDDPDPNPKPGKKLEMEGGRGKSRNGSH</sequence>
<feature type="region of interest" description="Disordered" evidence="1">
    <location>
        <begin position="62"/>
        <end position="93"/>
    </location>
</feature>
<dbReference type="AlphaFoldDB" id="A0A0S3SD42"/>
<keyword evidence="4" id="KW-1185">Reference proteome</keyword>
<proteinExistence type="predicted"/>
<organism evidence="3 4">
    <name type="scientific">Vigna angularis var. angularis</name>
    <dbReference type="NCBI Taxonomy" id="157739"/>
    <lineage>
        <taxon>Eukaryota</taxon>
        <taxon>Viridiplantae</taxon>
        <taxon>Streptophyta</taxon>
        <taxon>Embryophyta</taxon>
        <taxon>Tracheophyta</taxon>
        <taxon>Spermatophyta</taxon>
        <taxon>Magnoliopsida</taxon>
        <taxon>eudicotyledons</taxon>
        <taxon>Gunneridae</taxon>
        <taxon>Pentapetalae</taxon>
        <taxon>rosids</taxon>
        <taxon>fabids</taxon>
        <taxon>Fabales</taxon>
        <taxon>Fabaceae</taxon>
        <taxon>Papilionoideae</taxon>
        <taxon>50 kb inversion clade</taxon>
        <taxon>NPAAA clade</taxon>
        <taxon>indigoferoid/millettioid clade</taxon>
        <taxon>Phaseoleae</taxon>
        <taxon>Vigna</taxon>
    </lineage>
</organism>
<evidence type="ECO:0000313" key="3">
    <source>
        <dbReference type="EMBL" id="BAT90765.1"/>
    </source>
</evidence>